<organism evidence="12 13">
    <name type="scientific">Apilactobacillus ozensis DSM 23829 = JCM 17196</name>
    <dbReference type="NCBI Taxonomy" id="1423781"/>
    <lineage>
        <taxon>Bacteria</taxon>
        <taxon>Bacillati</taxon>
        <taxon>Bacillota</taxon>
        <taxon>Bacilli</taxon>
        <taxon>Lactobacillales</taxon>
        <taxon>Lactobacillaceae</taxon>
        <taxon>Apilactobacillus</taxon>
    </lineage>
</organism>
<gene>
    <name evidence="6" type="primary">ppk</name>
    <name evidence="12" type="ORF">FD06_GL000647</name>
</gene>
<dbReference type="Pfam" id="PF02503">
    <property type="entry name" value="PP_kinase"/>
    <property type="match status" value="1"/>
</dbReference>
<keyword evidence="3 6" id="KW-0547">Nucleotide-binding</keyword>
<comment type="catalytic activity">
    <reaction evidence="6 7">
        <text>[phosphate](n) + ATP = [phosphate](n+1) + ADP</text>
        <dbReference type="Rhea" id="RHEA:19573"/>
        <dbReference type="Rhea" id="RHEA-COMP:9859"/>
        <dbReference type="Rhea" id="RHEA-COMP:14280"/>
        <dbReference type="ChEBI" id="CHEBI:16838"/>
        <dbReference type="ChEBI" id="CHEBI:30616"/>
        <dbReference type="ChEBI" id="CHEBI:456216"/>
        <dbReference type="EC" id="2.7.4.1"/>
    </reaction>
</comment>
<dbReference type="AlphaFoldDB" id="A0A0R2ARD2"/>
<evidence type="ECO:0000259" key="11">
    <source>
        <dbReference type="Pfam" id="PF17941"/>
    </source>
</evidence>
<evidence type="ECO:0000313" key="12">
    <source>
        <dbReference type="EMBL" id="KRM69098.1"/>
    </source>
</evidence>
<dbReference type="NCBIfam" id="NF003921">
    <property type="entry name" value="PRK05443.2-2"/>
    <property type="match status" value="1"/>
</dbReference>
<dbReference type="Gene3D" id="1.20.58.310">
    <property type="entry name" value="Polyphosphate kinase N-terminal domain"/>
    <property type="match status" value="1"/>
</dbReference>
<evidence type="ECO:0000256" key="4">
    <source>
        <dbReference type="ARBA" id="ARBA00022777"/>
    </source>
</evidence>
<feature type="domain" description="Polyphosphate kinase N-terminal" evidence="9">
    <location>
        <begin position="9"/>
        <end position="115"/>
    </location>
</feature>
<feature type="domain" description="Polyphosphate kinase middle" evidence="8">
    <location>
        <begin position="124"/>
        <end position="299"/>
    </location>
</feature>
<dbReference type="GO" id="GO:0005524">
    <property type="term" value="F:ATP binding"/>
    <property type="evidence" value="ECO:0007669"/>
    <property type="project" value="UniProtKB-KW"/>
</dbReference>
<keyword evidence="6" id="KW-0460">Magnesium</keyword>
<sequence length="696" mass="79932">MAFKDSSLFNSRELSWIDFDDRVLDEASDKRNPLLERLRFVGISQNNLDEFVNIRVASLHKMISVGYKGSDAAGLTAKEQLQKISSKTHKLVKKQYDIFKNQIMPALNRHKIKILKINDLSPQQKSYVDSFFDQKLYPVLTPMAVDVSRPFPFIANDTLNIALRIYKPGTEKKKAIAFVQVPDVFPRVIKLPFAENSFVMQEDIIKSNIRKLFVGSTIREMACFTITRDMDMDVAESDTSDLMKEIEQELKKRQHGKAMRIEFEADMSSTLKKYITKKINLHEDDCYAIHGPVDLTFVNGLISQVSGHADLLYPKFEPYLPKIVRNGNIFNLISRSDLFFNHPYDSFDIVTKFIQQAAEDENSLAIKITLYRVSSKSPIIKYLKKAAANGKQVTVLVELKARFDEENNVHWAHELEKAGCHVIYGLVGLKTHCKLALVIRKEGNKISRYMHMATGNYNESTAKHYTDMCIFTKHQEMGMDATNIFNMLSGFSQPPKFHKLTISPNGIRNKLMEMLDNEINNVKNGHKGFVQMKMNSLSDPRMIRKLYEASAAGVKINLIVRGICNLKVGIPKISENISVHSIVGQFLEHSRIYCFYDNGNNHVFLSSADLMNRNLSRRVELLFPILNDKIKQHILWIYKQMWNDNVKTRVMMPDSTWQHAEPNSKMSALDSQAYLLQNRQRLADNLLDSLINPFKK</sequence>
<dbReference type="RefSeq" id="WP_237757223.1">
    <property type="nucleotide sequence ID" value="NZ_AYYQ01000008.1"/>
</dbReference>
<dbReference type="GO" id="GO:0009358">
    <property type="term" value="C:polyphosphate kinase complex"/>
    <property type="evidence" value="ECO:0007669"/>
    <property type="project" value="InterPro"/>
</dbReference>
<evidence type="ECO:0000256" key="6">
    <source>
        <dbReference type="HAMAP-Rule" id="MF_00347"/>
    </source>
</evidence>
<feature type="active site" description="Phosphohistidine intermediate" evidence="6">
    <location>
        <position position="432"/>
    </location>
</feature>
<dbReference type="PANTHER" id="PTHR30218:SF0">
    <property type="entry name" value="POLYPHOSPHATE KINASE"/>
    <property type="match status" value="1"/>
</dbReference>
<feature type="binding site" evidence="6">
    <location>
        <position position="47"/>
    </location>
    <ligand>
        <name>ATP</name>
        <dbReference type="ChEBI" id="CHEBI:30616"/>
    </ligand>
</feature>
<dbReference type="Proteomes" id="UP000052012">
    <property type="component" value="Unassembled WGS sequence"/>
</dbReference>
<dbReference type="STRING" id="1423781.FD06_GL000647"/>
<dbReference type="Pfam" id="PF13090">
    <property type="entry name" value="PP_kinase_C"/>
    <property type="match status" value="1"/>
</dbReference>
<dbReference type="GO" id="GO:0008976">
    <property type="term" value="F:polyphosphate kinase activity"/>
    <property type="evidence" value="ECO:0007669"/>
    <property type="project" value="UniProtKB-UniRule"/>
</dbReference>
<comment type="PTM">
    <text evidence="6 7">An intermediate of this reaction is the autophosphorylated ppk in which a phosphate is covalently linked to a histidine residue through a N-P bond.</text>
</comment>
<feature type="binding site" evidence="6">
    <location>
        <position position="402"/>
    </location>
    <ligand>
        <name>Mg(2+)</name>
        <dbReference type="ChEBI" id="CHEBI:18420"/>
    </ligand>
</feature>
<keyword evidence="2 6" id="KW-0808">Transferase</keyword>
<dbReference type="PATRIC" id="fig|1423781.4.peg.661"/>
<dbReference type="NCBIfam" id="NF003918">
    <property type="entry name" value="PRK05443.1-2"/>
    <property type="match status" value="1"/>
</dbReference>
<dbReference type="InterPro" id="IPR025198">
    <property type="entry name" value="PPK_N_dom"/>
</dbReference>
<keyword evidence="13" id="KW-1185">Reference proteome</keyword>
<evidence type="ECO:0000313" key="13">
    <source>
        <dbReference type="Proteomes" id="UP000052012"/>
    </source>
</evidence>
<dbReference type="Pfam" id="PF13089">
    <property type="entry name" value="PP_kinase_N"/>
    <property type="match status" value="1"/>
</dbReference>
<keyword evidence="5 6" id="KW-0067">ATP-binding</keyword>
<dbReference type="NCBIfam" id="TIGR03705">
    <property type="entry name" value="poly_P_kin"/>
    <property type="match status" value="1"/>
</dbReference>
<dbReference type="NCBIfam" id="NF003917">
    <property type="entry name" value="PRK05443.1-1"/>
    <property type="match status" value="1"/>
</dbReference>
<dbReference type="EC" id="2.7.4.1" evidence="6 7"/>
<evidence type="ECO:0000256" key="5">
    <source>
        <dbReference type="ARBA" id="ARBA00022840"/>
    </source>
</evidence>
<dbReference type="InterPro" id="IPR036830">
    <property type="entry name" value="PP_kinase_middle_dom_sf"/>
</dbReference>
<comment type="cofactor">
    <cofactor evidence="6">
        <name>Mg(2+)</name>
        <dbReference type="ChEBI" id="CHEBI:18420"/>
    </cofactor>
</comment>
<dbReference type="NCBIfam" id="NF003920">
    <property type="entry name" value="PRK05443.2-1"/>
    <property type="match status" value="1"/>
</dbReference>
<protein>
    <recommendedName>
        <fullName evidence="6 7">Polyphosphate kinase</fullName>
        <ecNumber evidence="6 7">2.7.4.1</ecNumber>
    </recommendedName>
    <alternativeName>
        <fullName evidence="6">ATP-polyphosphate phosphotransferase</fullName>
    </alternativeName>
    <alternativeName>
        <fullName evidence="6">Polyphosphoric acid kinase</fullName>
    </alternativeName>
</protein>
<evidence type="ECO:0000256" key="2">
    <source>
        <dbReference type="ARBA" id="ARBA00022679"/>
    </source>
</evidence>
<dbReference type="InterPro" id="IPR041108">
    <property type="entry name" value="PP_kinase_C_1"/>
</dbReference>
<dbReference type="GO" id="GO:0006799">
    <property type="term" value="P:polyphosphate biosynthetic process"/>
    <property type="evidence" value="ECO:0007669"/>
    <property type="project" value="UniProtKB-UniRule"/>
</dbReference>
<dbReference type="PIRSF" id="PIRSF015589">
    <property type="entry name" value="PP_kinase"/>
    <property type="match status" value="1"/>
</dbReference>
<evidence type="ECO:0000256" key="3">
    <source>
        <dbReference type="ARBA" id="ARBA00022741"/>
    </source>
</evidence>
<dbReference type="EMBL" id="AYYQ01000008">
    <property type="protein sequence ID" value="KRM69098.1"/>
    <property type="molecule type" value="Genomic_DNA"/>
</dbReference>
<dbReference type="Gene3D" id="3.30.1840.10">
    <property type="entry name" value="Polyphosphate kinase middle domain"/>
    <property type="match status" value="1"/>
</dbReference>
<dbReference type="SUPFAM" id="SSF140356">
    <property type="entry name" value="PPK N-terminal domain-like"/>
    <property type="match status" value="1"/>
</dbReference>
<feature type="domain" description="Polyphosphate kinase C-terminal" evidence="10">
    <location>
        <begin position="500"/>
        <end position="666"/>
    </location>
</feature>
<dbReference type="GO" id="GO:0046872">
    <property type="term" value="F:metal ion binding"/>
    <property type="evidence" value="ECO:0007669"/>
    <property type="project" value="UniProtKB-KW"/>
</dbReference>
<evidence type="ECO:0000256" key="1">
    <source>
        <dbReference type="ARBA" id="ARBA00022553"/>
    </source>
</evidence>
<dbReference type="CDD" id="cd09168">
    <property type="entry name" value="PLDc_PaPPK1_C2_like"/>
    <property type="match status" value="1"/>
</dbReference>
<feature type="binding site" evidence="6">
    <location>
        <position position="372"/>
    </location>
    <ligand>
        <name>Mg(2+)</name>
        <dbReference type="ChEBI" id="CHEBI:18420"/>
    </ligand>
</feature>
<feature type="binding site" evidence="6">
    <location>
        <position position="561"/>
    </location>
    <ligand>
        <name>ATP</name>
        <dbReference type="ChEBI" id="CHEBI:30616"/>
    </ligand>
</feature>
<keyword evidence="1 6" id="KW-0597">Phosphoprotein</keyword>
<dbReference type="PANTHER" id="PTHR30218">
    <property type="entry name" value="POLYPHOSPHATE KINASE"/>
    <property type="match status" value="1"/>
</dbReference>
<feature type="binding site" evidence="6">
    <location>
        <position position="589"/>
    </location>
    <ligand>
        <name>ATP</name>
        <dbReference type="ChEBI" id="CHEBI:30616"/>
    </ligand>
</feature>
<dbReference type="InterPro" id="IPR024953">
    <property type="entry name" value="PP_kinase_middle"/>
</dbReference>
<feature type="domain" description="Polyphosphate kinase C-terminal" evidence="11">
    <location>
        <begin position="328"/>
        <end position="493"/>
    </location>
</feature>
<keyword evidence="4 6" id="KW-0418">Kinase</keyword>
<dbReference type="InterPro" id="IPR036832">
    <property type="entry name" value="PPK_N_dom_sf"/>
</dbReference>
<name>A0A0R2ARD2_9LACO</name>
<dbReference type="InterPro" id="IPR003414">
    <property type="entry name" value="PP_kinase"/>
</dbReference>
<dbReference type="SUPFAM" id="SSF143724">
    <property type="entry name" value="PHP14-like"/>
    <property type="match status" value="1"/>
</dbReference>
<evidence type="ECO:0000259" key="9">
    <source>
        <dbReference type="Pfam" id="PF13089"/>
    </source>
</evidence>
<comment type="caution">
    <text evidence="12">The sequence shown here is derived from an EMBL/GenBank/DDBJ whole genome shotgun (WGS) entry which is preliminary data.</text>
</comment>
<dbReference type="InterPro" id="IPR025200">
    <property type="entry name" value="PPK_C_dom2"/>
</dbReference>
<dbReference type="Pfam" id="PF17941">
    <property type="entry name" value="PP_kinase_C_1"/>
    <property type="match status" value="1"/>
</dbReference>
<comment type="similarity">
    <text evidence="6 7">Belongs to the polyphosphate kinase 1 (PPK1) family.</text>
</comment>
<evidence type="ECO:0000259" key="10">
    <source>
        <dbReference type="Pfam" id="PF13090"/>
    </source>
</evidence>
<accession>A0A0R2ARD2</accession>
<dbReference type="CDD" id="cd09165">
    <property type="entry name" value="PLDc_PaPPK1_C1_like"/>
    <property type="match status" value="1"/>
</dbReference>
<feature type="binding site" evidence="6">
    <location>
        <position position="465"/>
    </location>
    <ligand>
        <name>ATP</name>
        <dbReference type="ChEBI" id="CHEBI:30616"/>
    </ligand>
</feature>
<proteinExistence type="inferred from homology"/>
<evidence type="ECO:0000256" key="7">
    <source>
        <dbReference type="RuleBase" id="RU003800"/>
    </source>
</evidence>
<dbReference type="SUPFAM" id="SSF56024">
    <property type="entry name" value="Phospholipase D/nuclease"/>
    <property type="match status" value="2"/>
</dbReference>
<reference evidence="12 13" key="1">
    <citation type="journal article" date="2015" name="Genome Announc.">
        <title>Expanding the biotechnology potential of lactobacilli through comparative genomics of 213 strains and associated genera.</title>
        <authorList>
            <person name="Sun Z."/>
            <person name="Harris H.M."/>
            <person name="McCann A."/>
            <person name="Guo C."/>
            <person name="Argimon S."/>
            <person name="Zhang W."/>
            <person name="Yang X."/>
            <person name="Jeffery I.B."/>
            <person name="Cooney J.C."/>
            <person name="Kagawa T.F."/>
            <person name="Liu W."/>
            <person name="Song Y."/>
            <person name="Salvetti E."/>
            <person name="Wrobel A."/>
            <person name="Rasinkangas P."/>
            <person name="Parkhill J."/>
            <person name="Rea M.C."/>
            <person name="O'Sullivan O."/>
            <person name="Ritari J."/>
            <person name="Douillard F.P."/>
            <person name="Paul Ross R."/>
            <person name="Yang R."/>
            <person name="Briner A.E."/>
            <person name="Felis G.E."/>
            <person name="de Vos W.M."/>
            <person name="Barrangou R."/>
            <person name="Klaenhammer T.R."/>
            <person name="Caufield P.W."/>
            <person name="Cui Y."/>
            <person name="Zhang H."/>
            <person name="O'Toole P.W."/>
        </authorList>
    </citation>
    <scope>NUCLEOTIDE SEQUENCE [LARGE SCALE GENOMIC DNA]</scope>
    <source>
        <strain evidence="12 13">DSM 23829</strain>
    </source>
</reference>
<keyword evidence="6" id="KW-0479">Metal-binding</keyword>
<dbReference type="Gene3D" id="3.30.870.10">
    <property type="entry name" value="Endonuclease Chain A"/>
    <property type="match status" value="2"/>
</dbReference>
<evidence type="ECO:0000259" key="8">
    <source>
        <dbReference type="Pfam" id="PF02503"/>
    </source>
</evidence>
<comment type="function">
    <text evidence="6 7">Catalyzes the reversible transfer of the terminal phosphate of ATP to form a long-chain polyphosphate (polyP).</text>
</comment>
<dbReference type="HAMAP" id="MF_00347">
    <property type="entry name" value="Polyphosphate_kinase"/>
    <property type="match status" value="1"/>
</dbReference>